<reference evidence="19 20" key="1">
    <citation type="journal article" date="2010" name="Stand. Genomic Sci.">
        <title>Complete genome sequence of Acetohalobium arabaticum type strain (Z-7288).</title>
        <authorList>
            <person name="Sikorski J."/>
            <person name="Lapidus A."/>
            <person name="Chertkov O."/>
            <person name="Lucas S."/>
            <person name="Copeland A."/>
            <person name="Glavina Del Rio T."/>
            <person name="Nolan M."/>
            <person name="Tice H."/>
            <person name="Cheng J.F."/>
            <person name="Han C."/>
            <person name="Brambilla E."/>
            <person name="Pitluck S."/>
            <person name="Liolios K."/>
            <person name="Ivanova N."/>
            <person name="Mavromatis K."/>
            <person name="Mikhailova N."/>
            <person name="Pati A."/>
            <person name="Bruce D."/>
            <person name="Detter C."/>
            <person name="Tapia R."/>
            <person name="Goodwin L."/>
            <person name="Chen A."/>
            <person name="Palaniappan K."/>
            <person name="Land M."/>
            <person name="Hauser L."/>
            <person name="Chang Y.J."/>
            <person name="Jeffries C.D."/>
            <person name="Rohde M."/>
            <person name="Goker M."/>
            <person name="Spring S."/>
            <person name="Woyke T."/>
            <person name="Bristow J."/>
            <person name="Eisen J.A."/>
            <person name="Markowitz V."/>
            <person name="Hugenholtz P."/>
            <person name="Kyrpides N.C."/>
            <person name="Klenk H.P."/>
        </authorList>
    </citation>
    <scope>NUCLEOTIDE SEQUENCE [LARGE SCALE GENOMIC DNA]</scope>
    <source>
        <strain evidence="20">ATCC 49924 / DSM 5501 / Z-7288</strain>
    </source>
</reference>
<dbReference type="GO" id="GO:0016020">
    <property type="term" value="C:membrane"/>
    <property type="evidence" value="ECO:0007669"/>
    <property type="project" value="UniProtKB-SubCell"/>
</dbReference>
<evidence type="ECO:0000256" key="6">
    <source>
        <dbReference type="ARBA" id="ARBA00014944"/>
    </source>
</evidence>
<keyword evidence="14" id="KW-1208">Phospholipid metabolism</keyword>
<sequence>MNIANRLTLSRILIIPVFLYIFFVQFKYHLLLAGVIFFLSGLTDLLDGYIARTYDQVSNLGRLLDPLADKLTMITVFIALAVNQLIPIWILLVVICREVIILSGAVLVYLNGVDIINPSKVGKYATLFLYITAFSYIVKWEFFQYFVLLAIPLTIVSGIDYCIKAYSTFING</sequence>
<keyword evidence="7" id="KW-0444">Lipid biosynthesis</keyword>
<dbReference type="EMBL" id="CP002105">
    <property type="protein sequence ID" value="ADL12866.1"/>
    <property type="molecule type" value="Genomic_DNA"/>
</dbReference>
<evidence type="ECO:0000256" key="9">
    <source>
        <dbReference type="ARBA" id="ARBA00022692"/>
    </source>
</evidence>
<protein>
    <recommendedName>
        <fullName evidence="6 16">CDP-diacylglycerol--glycerol-3-phosphate 3-phosphatidyltransferase</fullName>
        <ecNumber evidence="5 16">2.7.8.5</ecNumber>
    </recommendedName>
</protein>
<keyword evidence="8 17" id="KW-0808">Transferase</keyword>
<dbReference type="eggNOG" id="COG0558">
    <property type="taxonomic scope" value="Bacteria"/>
</dbReference>
<organism evidence="19 20">
    <name type="scientific">Acetohalobium arabaticum (strain ATCC 49924 / DSM 5501 / Z-7288)</name>
    <dbReference type="NCBI Taxonomy" id="574087"/>
    <lineage>
        <taxon>Bacteria</taxon>
        <taxon>Bacillati</taxon>
        <taxon>Bacillota</taxon>
        <taxon>Clostridia</taxon>
        <taxon>Halanaerobiales</taxon>
        <taxon>Halobacteroidaceae</taxon>
        <taxon>Acetohalobium</taxon>
    </lineage>
</organism>
<proteinExistence type="inferred from homology"/>
<gene>
    <name evidence="19" type="ordered locus">Acear_1353</name>
</gene>
<feature type="transmembrane region" description="Helical" evidence="18">
    <location>
        <begin position="144"/>
        <end position="163"/>
    </location>
</feature>
<evidence type="ECO:0000256" key="10">
    <source>
        <dbReference type="ARBA" id="ARBA00022989"/>
    </source>
</evidence>
<dbReference type="AlphaFoldDB" id="D9QQS5"/>
<keyword evidence="12 18" id="KW-0472">Membrane</keyword>
<evidence type="ECO:0000256" key="18">
    <source>
        <dbReference type="SAM" id="Phobius"/>
    </source>
</evidence>
<accession>D9QQS5</accession>
<dbReference type="OrthoDB" id="9796672at2"/>
<keyword evidence="9 18" id="KW-0812">Transmembrane</keyword>
<dbReference type="PANTHER" id="PTHR14269">
    <property type="entry name" value="CDP-DIACYLGLYCEROL--GLYCEROL-3-PHOSPHATE 3-PHOSPHATIDYLTRANSFERASE-RELATED"/>
    <property type="match status" value="1"/>
</dbReference>
<evidence type="ECO:0000256" key="3">
    <source>
        <dbReference type="ARBA" id="ARBA00005042"/>
    </source>
</evidence>
<evidence type="ECO:0000256" key="2">
    <source>
        <dbReference type="ARBA" id="ARBA00004141"/>
    </source>
</evidence>
<dbReference type="Pfam" id="PF01066">
    <property type="entry name" value="CDP-OH_P_transf"/>
    <property type="match status" value="1"/>
</dbReference>
<dbReference type="RefSeq" id="WP_013278312.1">
    <property type="nucleotide sequence ID" value="NC_014378.1"/>
</dbReference>
<dbReference type="UniPathway" id="UPA00084">
    <property type="reaction ID" value="UER00503"/>
</dbReference>
<dbReference type="InterPro" id="IPR004570">
    <property type="entry name" value="Phosphatidylglycerol_P_synth"/>
</dbReference>
<feature type="transmembrane region" description="Helical" evidence="18">
    <location>
        <begin position="63"/>
        <end position="82"/>
    </location>
</feature>
<evidence type="ECO:0000313" key="19">
    <source>
        <dbReference type="EMBL" id="ADL12866.1"/>
    </source>
</evidence>
<dbReference type="InterPro" id="IPR048254">
    <property type="entry name" value="CDP_ALCOHOL_P_TRANSF_CS"/>
</dbReference>
<evidence type="ECO:0000313" key="20">
    <source>
        <dbReference type="Proteomes" id="UP000001661"/>
    </source>
</evidence>
<dbReference type="PANTHER" id="PTHR14269:SF62">
    <property type="entry name" value="CDP-DIACYLGLYCEROL--GLYCEROL-3-PHOSPHATE 3-PHOSPHATIDYLTRANSFERASE 1, CHLOROPLASTIC"/>
    <property type="match status" value="1"/>
</dbReference>
<evidence type="ECO:0000256" key="5">
    <source>
        <dbReference type="ARBA" id="ARBA00013170"/>
    </source>
</evidence>
<keyword evidence="13" id="KW-0594">Phospholipid biosynthesis</keyword>
<dbReference type="InterPro" id="IPR043130">
    <property type="entry name" value="CDP-OH_PTrfase_TM_dom"/>
</dbReference>
<dbReference type="EC" id="2.7.8.5" evidence="5 16"/>
<dbReference type="STRING" id="574087.Acear_1353"/>
<dbReference type="Gene3D" id="1.20.120.1760">
    <property type="match status" value="1"/>
</dbReference>
<comment type="function">
    <text evidence="1">This protein catalyzes the committed step to the synthesis of the acidic phospholipids.</text>
</comment>
<dbReference type="InterPro" id="IPR000462">
    <property type="entry name" value="CDP-OH_P_trans"/>
</dbReference>
<evidence type="ECO:0000256" key="11">
    <source>
        <dbReference type="ARBA" id="ARBA00023098"/>
    </source>
</evidence>
<dbReference type="Proteomes" id="UP000001661">
    <property type="component" value="Chromosome"/>
</dbReference>
<dbReference type="KEGG" id="aar:Acear_1353"/>
<dbReference type="InterPro" id="IPR050324">
    <property type="entry name" value="CDP-alcohol_PTase-I"/>
</dbReference>
<evidence type="ECO:0000256" key="12">
    <source>
        <dbReference type="ARBA" id="ARBA00023136"/>
    </source>
</evidence>
<dbReference type="HOGENOM" id="CLU_051314_6_2_9"/>
<evidence type="ECO:0000256" key="7">
    <source>
        <dbReference type="ARBA" id="ARBA00022516"/>
    </source>
</evidence>
<comment type="similarity">
    <text evidence="4 17">Belongs to the CDP-alcohol phosphatidyltransferase class-I family.</text>
</comment>
<evidence type="ECO:0000256" key="17">
    <source>
        <dbReference type="RuleBase" id="RU003750"/>
    </source>
</evidence>
<dbReference type="GO" id="GO:0008444">
    <property type="term" value="F:CDP-diacylglycerol-glycerol-3-phosphate 3-phosphatidyltransferase activity"/>
    <property type="evidence" value="ECO:0007669"/>
    <property type="project" value="UniProtKB-UniRule"/>
</dbReference>
<evidence type="ECO:0000256" key="16">
    <source>
        <dbReference type="NCBIfam" id="TIGR00560"/>
    </source>
</evidence>
<comment type="catalytic activity">
    <reaction evidence="15">
        <text>a CDP-1,2-diacyl-sn-glycerol + sn-glycerol 3-phosphate = a 1,2-diacyl-sn-glycero-3-phospho-(1'-sn-glycero-3'-phosphate) + CMP + H(+)</text>
        <dbReference type="Rhea" id="RHEA:12593"/>
        <dbReference type="ChEBI" id="CHEBI:15378"/>
        <dbReference type="ChEBI" id="CHEBI:57597"/>
        <dbReference type="ChEBI" id="CHEBI:58332"/>
        <dbReference type="ChEBI" id="CHEBI:60110"/>
        <dbReference type="ChEBI" id="CHEBI:60377"/>
        <dbReference type="EC" id="2.7.8.5"/>
    </reaction>
</comment>
<keyword evidence="20" id="KW-1185">Reference proteome</keyword>
<evidence type="ECO:0000256" key="13">
    <source>
        <dbReference type="ARBA" id="ARBA00023209"/>
    </source>
</evidence>
<evidence type="ECO:0000256" key="8">
    <source>
        <dbReference type="ARBA" id="ARBA00022679"/>
    </source>
</evidence>
<dbReference type="PIRSF" id="PIRSF000847">
    <property type="entry name" value="Phos_ph_gly_syn"/>
    <property type="match status" value="1"/>
</dbReference>
<keyword evidence="11" id="KW-0443">Lipid metabolism</keyword>
<name>D9QQS5_ACEAZ</name>
<dbReference type="NCBIfam" id="TIGR00560">
    <property type="entry name" value="pgsA"/>
    <property type="match status" value="1"/>
</dbReference>
<evidence type="ECO:0000256" key="4">
    <source>
        <dbReference type="ARBA" id="ARBA00010441"/>
    </source>
</evidence>
<evidence type="ECO:0000256" key="14">
    <source>
        <dbReference type="ARBA" id="ARBA00023264"/>
    </source>
</evidence>
<evidence type="ECO:0000256" key="1">
    <source>
        <dbReference type="ARBA" id="ARBA00003973"/>
    </source>
</evidence>
<evidence type="ECO:0000256" key="15">
    <source>
        <dbReference type="ARBA" id="ARBA00048586"/>
    </source>
</evidence>
<comment type="subcellular location">
    <subcellularLocation>
        <location evidence="2">Membrane</location>
        <topology evidence="2">Multi-pass membrane protein</topology>
    </subcellularLocation>
</comment>
<dbReference type="GO" id="GO:0006655">
    <property type="term" value="P:phosphatidylglycerol biosynthetic process"/>
    <property type="evidence" value="ECO:0007669"/>
    <property type="project" value="UniProtKB-UniPathway"/>
</dbReference>
<keyword evidence="10 18" id="KW-1133">Transmembrane helix</keyword>
<dbReference type="PROSITE" id="PS00379">
    <property type="entry name" value="CDP_ALCOHOL_P_TRANSF"/>
    <property type="match status" value="1"/>
</dbReference>
<comment type="pathway">
    <text evidence="3">Phospholipid metabolism; phosphatidylglycerol biosynthesis; phosphatidylglycerol from CDP-diacylglycerol: step 1/2.</text>
</comment>